<keyword evidence="5" id="KW-1185">Reference proteome</keyword>
<dbReference type="Proteomes" id="UP000237968">
    <property type="component" value="Unassembled WGS sequence"/>
</dbReference>
<evidence type="ECO:0000259" key="3">
    <source>
        <dbReference type="PROSITE" id="PS51468"/>
    </source>
</evidence>
<dbReference type="PROSITE" id="PS51468">
    <property type="entry name" value="VIT"/>
    <property type="match status" value="1"/>
</dbReference>
<dbReference type="InterPro" id="IPR013694">
    <property type="entry name" value="VIT"/>
</dbReference>
<name>A0A2S9YF45_9BACT</name>
<gene>
    <name evidence="4" type="ORF">ENSA5_13550</name>
</gene>
<dbReference type="InterPro" id="IPR036465">
    <property type="entry name" value="vWFA_dom_sf"/>
</dbReference>
<dbReference type="RefSeq" id="WP_181197457.1">
    <property type="nucleotide sequence ID" value="NZ_PVNK01000072.1"/>
</dbReference>
<evidence type="ECO:0000313" key="4">
    <source>
        <dbReference type="EMBL" id="PRQ03662.1"/>
    </source>
</evidence>
<feature type="chain" id="PRO_5015431392" description="VWFA domain-containing protein" evidence="1">
    <location>
        <begin position="23"/>
        <end position="675"/>
    </location>
</feature>
<evidence type="ECO:0000259" key="2">
    <source>
        <dbReference type="PROSITE" id="PS50234"/>
    </source>
</evidence>
<dbReference type="Pfam" id="PF13519">
    <property type="entry name" value="VWA_2"/>
    <property type="match status" value="1"/>
</dbReference>
<evidence type="ECO:0000313" key="5">
    <source>
        <dbReference type="Proteomes" id="UP000237968"/>
    </source>
</evidence>
<dbReference type="EMBL" id="PVNK01000072">
    <property type="protein sequence ID" value="PRQ03662.1"/>
    <property type="molecule type" value="Genomic_DNA"/>
</dbReference>
<keyword evidence="1" id="KW-0732">Signal</keyword>
<dbReference type="Gene3D" id="3.40.50.410">
    <property type="entry name" value="von Willebrand factor, type A domain"/>
    <property type="match status" value="1"/>
</dbReference>
<evidence type="ECO:0000256" key="1">
    <source>
        <dbReference type="SAM" id="SignalP"/>
    </source>
</evidence>
<sequence length="675" mass="72579">MALSCALTAAAALALLPTSAEAGGDSVYGNRGGEQLVERGHEIALTMDRGHASLRVRRTVHNGIGRHDEAQFWLELPWTAVATGLRTLGEHEGKPKWFAGDLLEAEAAAARYQELTGIGGYYPKDPALLSWRGQQSLALQVFPVAPGTDKSVEYTLDMPAVWEDGRWRIELPDMGSAALAAELVIDPAQALDQLFVDGEVVANGHALTLDHPVEVALAPRDPDPFTLELASIPTGERHLAHWQLALAPKISTVPTRARVVVMIDVSRSIDEDQLAAQRQAALAYLEHFADPALGAEVAVLSFDREVRSLGAGFVSAKQAIELLTNASLQRRNGSELGLALARADELLRAGPRRGARRILMLTDLETASRIKPEDLRATAEHSEAILHLARVTEAAEPWLERDDQHPWSQLAAATEGVLWSGTAPEAWSDDERRQAGLAVFEELARPTRVDKLAIRVDGLELDDPDLWVYYDTSLAEGQGIEDLQLSSAAGRELSVDGVTWNAPIHHSAKPSAEAGDRWSALVFGSGLVWELSEPEMMTLAMRGGAVSPVTSYLAIEPGVRPSTEGLEAWESGGIGLGLGGGGARGFSVSGCGGPAAFDKQAWLEAELREGWARCGGAGRRAQLQLETHSQELLEVALSQAPADDEGLRACMTQIAWSVELPGGFAEFETWTVTLL</sequence>
<protein>
    <recommendedName>
        <fullName evidence="6">VWFA domain-containing protein</fullName>
    </recommendedName>
</protein>
<dbReference type="PROSITE" id="PS50234">
    <property type="entry name" value="VWFA"/>
    <property type="match status" value="1"/>
</dbReference>
<dbReference type="InterPro" id="IPR002035">
    <property type="entry name" value="VWF_A"/>
</dbReference>
<evidence type="ECO:0008006" key="6">
    <source>
        <dbReference type="Google" id="ProtNLM"/>
    </source>
</evidence>
<dbReference type="SUPFAM" id="SSF53300">
    <property type="entry name" value="vWA-like"/>
    <property type="match status" value="1"/>
</dbReference>
<accession>A0A2S9YF45</accession>
<proteinExistence type="predicted"/>
<dbReference type="SMART" id="SM00327">
    <property type="entry name" value="VWA"/>
    <property type="match status" value="1"/>
</dbReference>
<organism evidence="4 5">
    <name type="scientific">Enhygromyxa salina</name>
    <dbReference type="NCBI Taxonomy" id="215803"/>
    <lineage>
        <taxon>Bacteria</taxon>
        <taxon>Pseudomonadati</taxon>
        <taxon>Myxococcota</taxon>
        <taxon>Polyangia</taxon>
        <taxon>Nannocystales</taxon>
        <taxon>Nannocystaceae</taxon>
        <taxon>Enhygromyxa</taxon>
    </lineage>
</organism>
<dbReference type="CDD" id="cd00198">
    <property type="entry name" value="vWFA"/>
    <property type="match status" value="1"/>
</dbReference>
<reference evidence="4 5" key="1">
    <citation type="submission" date="2018-03" db="EMBL/GenBank/DDBJ databases">
        <title>Draft Genome Sequences of the Obligatory Marine Myxobacteria Enhygromyxa salina SWB005.</title>
        <authorList>
            <person name="Poehlein A."/>
            <person name="Moghaddam J.A."/>
            <person name="Harms H."/>
            <person name="Alanjari M."/>
            <person name="Koenig G.M."/>
            <person name="Daniel R."/>
            <person name="Schaeberle T.F."/>
        </authorList>
    </citation>
    <scope>NUCLEOTIDE SEQUENCE [LARGE SCALE GENOMIC DNA]</scope>
    <source>
        <strain evidence="4 5">SWB005</strain>
    </source>
</reference>
<feature type="domain" description="VWFA" evidence="2">
    <location>
        <begin position="258"/>
        <end position="392"/>
    </location>
</feature>
<feature type="domain" description="VIT" evidence="3">
    <location>
        <begin position="22"/>
        <end position="158"/>
    </location>
</feature>
<dbReference type="AlphaFoldDB" id="A0A2S9YF45"/>
<feature type="signal peptide" evidence="1">
    <location>
        <begin position="1"/>
        <end position="22"/>
    </location>
</feature>
<comment type="caution">
    <text evidence="4">The sequence shown here is derived from an EMBL/GenBank/DDBJ whole genome shotgun (WGS) entry which is preliminary data.</text>
</comment>